<protein>
    <submittedName>
        <fullName evidence="2">Uncharacterized protein</fullName>
    </submittedName>
</protein>
<evidence type="ECO:0000313" key="3">
    <source>
        <dbReference type="Proteomes" id="UP000516437"/>
    </source>
</evidence>
<name>A0A6A1WUM9_9ROSI</name>
<feature type="region of interest" description="Disordered" evidence="1">
    <location>
        <begin position="1"/>
        <end position="73"/>
    </location>
</feature>
<accession>A0A6A1WUM9</accession>
<feature type="non-terminal residue" evidence="2">
    <location>
        <position position="1"/>
    </location>
</feature>
<dbReference type="EMBL" id="RXIC02000019">
    <property type="protein sequence ID" value="KAB1226440.1"/>
    <property type="molecule type" value="Genomic_DNA"/>
</dbReference>
<evidence type="ECO:0000313" key="2">
    <source>
        <dbReference type="EMBL" id="KAB1226440.1"/>
    </source>
</evidence>
<evidence type="ECO:0000256" key="1">
    <source>
        <dbReference type="SAM" id="MobiDB-lite"/>
    </source>
</evidence>
<feature type="compositionally biased region" description="Basic and acidic residues" evidence="1">
    <location>
        <begin position="7"/>
        <end position="20"/>
    </location>
</feature>
<feature type="compositionally biased region" description="Basic and acidic residues" evidence="1">
    <location>
        <begin position="40"/>
        <end position="65"/>
    </location>
</feature>
<keyword evidence="3" id="KW-1185">Reference proteome</keyword>
<dbReference type="Proteomes" id="UP000516437">
    <property type="component" value="Chromosome 1"/>
</dbReference>
<comment type="caution">
    <text evidence="2">The sequence shown here is derived from an EMBL/GenBank/DDBJ whole genome shotgun (WGS) entry which is preliminary data.</text>
</comment>
<gene>
    <name evidence="2" type="ORF">CJ030_MR1G014147</name>
</gene>
<proteinExistence type="predicted"/>
<organism evidence="2 3">
    <name type="scientific">Morella rubra</name>
    <name type="common">Chinese bayberry</name>
    <dbReference type="NCBI Taxonomy" id="262757"/>
    <lineage>
        <taxon>Eukaryota</taxon>
        <taxon>Viridiplantae</taxon>
        <taxon>Streptophyta</taxon>
        <taxon>Embryophyta</taxon>
        <taxon>Tracheophyta</taxon>
        <taxon>Spermatophyta</taxon>
        <taxon>Magnoliopsida</taxon>
        <taxon>eudicotyledons</taxon>
        <taxon>Gunneridae</taxon>
        <taxon>Pentapetalae</taxon>
        <taxon>rosids</taxon>
        <taxon>fabids</taxon>
        <taxon>Fagales</taxon>
        <taxon>Myricaceae</taxon>
        <taxon>Morella</taxon>
    </lineage>
</organism>
<reference evidence="2 3" key="1">
    <citation type="journal article" date="2019" name="Plant Biotechnol. J.">
        <title>The red bayberry genome and genetic basis of sex determination.</title>
        <authorList>
            <person name="Jia H.M."/>
            <person name="Jia H.J."/>
            <person name="Cai Q.L."/>
            <person name="Wang Y."/>
            <person name="Zhao H.B."/>
            <person name="Yang W.F."/>
            <person name="Wang G.Y."/>
            <person name="Li Y.H."/>
            <person name="Zhan D.L."/>
            <person name="Shen Y.T."/>
            <person name="Niu Q.F."/>
            <person name="Chang L."/>
            <person name="Qiu J."/>
            <person name="Zhao L."/>
            <person name="Xie H.B."/>
            <person name="Fu W.Y."/>
            <person name="Jin J."/>
            <person name="Li X.W."/>
            <person name="Jiao Y."/>
            <person name="Zhou C.C."/>
            <person name="Tu T."/>
            <person name="Chai C.Y."/>
            <person name="Gao J.L."/>
            <person name="Fan L.J."/>
            <person name="van de Weg E."/>
            <person name="Wang J.Y."/>
            <person name="Gao Z.S."/>
        </authorList>
    </citation>
    <scope>NUCLEOTIDE SEQUENCE [LARGE SCALE GENOMIC DNA]</scope>
    <source>
        <tissue evidence="2">Leaves</tissue>
    </source>
</reference>
<dbReference type="AlphaFoldDB" id="A0A6A1WUM9"/>
<sequence length="93" mass="10523">KKLGFLDFEKLPGRPKKTEEIPPPPPQTEYATAELSSQEGEVKEKKGFLEKIKEKLPRYHPEGKTGSKNLSGSRGRYVGLLPSVLTDKWASRW</sequence>
<dbReference type="OrthoDB" id="1934367at2759"/>